<dbReference type="PANTHER" id="PTHR43537:SF5">
    <property type="entry name" value="UXU OPERON TRANSCRIPTIONAL REGULATOR"/>
    <property type="match status" value="1"/>
</dbReference>
<accession>A0A7D7WF42</accession>
<evidence type="ECO:0000313" key="6">
    <source>
        <dbReference type="Proteomes" id="UP000515708"/>
    </source>
</evidence>
<keyword evidence="3" id="KW-0804">Transcription</keyword>
<dbReference type="SUPFAM" id="SSF46785">
    <property type="entry name" value="Winged helix' DNA-binding domain"/>
    <property type="match status" value="1"/>
</dbReference>
<dbReference type="RefSeq" id="WP_182253739.1">
    <property type="nucleotide sequence ID" value="NZ_CP043732.1"/>
</dbReference>
<feature type="domain" description="HTH gntR-type" evidence="4">
    <location>
        <begin position="24"/>
        <end position="91"/>
    </location>
</feature>
<evidence type="ECO:0000256" key="1">
    <source>
        <dbReference type="ARBA" id="ARBA00023015"/>
    </source>
</evidence>
<dbReference type="InterPro" id="IPR000524">
    <property type="entry name" value="Tscrpt_reg_HTH_GntR"/>
</dbReference>
<dbReference type="SUPFAM" id="SSF48008">
    <property type="entry name" value="GntR ligand-binding domain-like"/>
    <property type="match status" value="1"/>
</dbReference>
<keyword evidence="1" id="KW-0805">Transcription regulation</keyword>
<dbReference type="Pfam" id="PF07729">
    <property type="entry name" value="FCD"/>
    <property type="match status" value="1"/>
</dbReference>
<dbReference type="InterPro" id="IPR011711">
    <property type="entry name" value="GntR_C"/>
</dbReference>
<organism evidence="5 6">
    <name type="scientific">Microbacterium esteraromaticum</name>
    <dbReference type="NCBI Taxonomy" id="57043"/>
    <lineage>
        <taxon>Bacteria</taxon>
        <taxon>Bacillati</taxon>
        <taxon>Actinomycetota</taxon>
        <taxon>Actinomycetes</taxon>
        <taxon>Micrococcales</taxon>
        <taxon>Microbacteriaceae</taxon>
        <taxon>Microbacterium</taxon>
    </lineage>
</organism>
<name>A0A7D7WF42_9MICO</name>
<dbReference type="AlphaFoldDB" id="A0A7D7WF42"/>
<dbReference type="EMBL" id="CP043732">
    <property type="protein sequence ID" value="QMU95914.1"/>
    <property type="molecule type" value="Genomic_DNA"/>
</dbReference>
<sequence>MSQTNSLGDAAESGAGLHAIGQRPSRTQEVFEALQLAIARRDLAPGSLHSAAELAETFGVSRTPVREALIDLASRGIIRFERNRGVRILRSTADDLREIFELRHLLEVHAARVAATSMSEGDIARLRAAFEALEKAGDEKDDRSYWAADRTFHHMILHAAGNERLTNIIGILRESILVPGATSAGRTRSLTQITDEHRVILSGIASGDPDQAAEAMRVHLQNTAENLISQEEDAER</sequence>
<reference evidence="5 6" key="1">
    <citation type="journal article" date="2020" name="Front. Microbiol.">
        <title>Design of Bacterial Strain-Specific qPCR Assays Using NGS Data and Publicly Available Resources and Its Application to Track Biocontrol Strains.</title>
        <authorList>
            <person name="Hernandez I."/>
            <person name="Sant C."/>
            <person name="Martinez R."/>
            <person name="Fernandez C."/>
        </authorList>
    </citation>
    <scope>NUCLEOTIDE SEQUENCE [LARGE SCALE GENOMIC DNA]</scope>
    <source>
        <strain evidence="5 6">B24</strain>
    </source>
</reference>
<dbReference type="Proteomes" id="UP000515708">
    <property type="component" value="Chromosome"/>
</dbReference>
<dbReference type="Pfam" id="PF00392">
    <property type="entry name" value="GntR"/>
    <property type="match status" value="1"/>
</dbReference>
<dbReference type="CDD" id="cd07377">
    <property type="entry name" value="WHTH_GntR"/>
    <property type="match status" value="1"/>
</dbReference>
<dbReference type="InterPro" id="IPR036390">
    <property type="entry name" value="WH_DNA-bd_sf"/>
</dbReference>
<dbReference type="GO" id="GO:0003700">
    <property type="term" value="F:DNA-binding transcription factor activity"/>
    <property type="evidence" value="ECO:0007669"/>
    <property type="project" value="InterPro"/>
</dbReference>
<proteinExistence type="predicted"/>
<dbReference type="InterPro" id="IPR036388">
    <property type="entry name" value="WH-like_DNA-bd_sf"/>
</dbReference>
<dbReference type="Gene3D" id="1.20.120.530">
    <property type="entry name" value="GntR ligand-binding domain-like"/>
    <property type="match status" value="1"/>
</dbReference>
<dbReference type="PANTHER" id="PTHR43537">
    <property type="entry name" value="TRANSCRIPTIONAL REGULATOR, GNTR FAMILY"/>
    <property type="match status" value="1"/>
</dbReference>
<dbReference type="SMART" id="SM00895">
    <property type="entry name" value="FCD"/>
    <property type="match status" value="1"/>
</dbReference>
<protein>
    <submittedName>
        <fullName evidence="5">GntR family transcriptional regulator</fullName>
    </submittedName>
</protein>
<gene>
    <name evidence="5" type="ORF">FVO59_00900</name>
</gene>
<evidence type="ECO:0000256" key="2">
    <source>
        <dbReference type="ARBA" id="ARBA00023125"/>
    </source>
</evidence>
<dbReference type="PRINTS" id="PR00035">
    <property type="entry name" value="HTHGNTR"/>
</dbReference>
<dbReference type="SMART" id="SM00345">
    <property type="entry name" value="HTH_GNTR"/>
    <property type="match status" value="1"/>
</dbReference>
<evidence type="ECO:0000313" key="5">
    <source>
        <dbReference type="EMBL" id="QMU95914.1"/>
    </source>
</evidence>
<dbReference type="PROSITE" id="PS50949">
    <property type="entry name" value="HTH_GNTR"/>
    <property type="match status" value="1"/>
</dbReference>
<dbReference type="InterPro" id="IPR008920">
    <property type="entry name" value="TF_FadR/GntR_C"/>
</dbReference>
<dbReference type="GO" id="GO:0003677">
    <property type="term" value="F:DNA binding"/>
    <property type="evidence" value="ECO:0007669"/>
    <property type="project" value="UniProtKB-KW"/>
</dbReference>
<dbReference type="Gene3D" id="1.10.10.10">
    <property type="entry name" value="Winged helix-like DNA-binding domain superfamily/Winged helix DNA-binding domain"/>
    <property type="match status" value="1"/>
</dbReference>
<evidence type="ECO:0000256" key="3">
    <source>
        <dbReference type="ARBA" id="ARBA00023163"/>
    </source>
</evidence>
<evidence type="ECO:0000259" key="4">
    <source>
        <dbReference type="PROSITE" id="PS50949"/>
    </source>
</evidence>
<keyword evidence="2" id="KW-0238">DNA-binding</keyword>